<reference evidence="3 4" key="1">
    <citation type="submission" date="2022-01" db="EMBL/GenBank/DDBJ databases">
        <title>Flavihumibacter sp. nov., isolated from sediment of a river.</title>
        <authorList>
            <person name="Liu H."/>
        </authorList>
    </citation>
    <scope>NUCLEOTIDE SEQUENCE [LARGE SCALE GENOMIC DNA]</scope>
    <source>
        <strain evidence="3 4">RY-1</strain>
    </source>
</reference>
<dbReference type="InterPro" id="IPR029063">
    <property type="entry name" value="SAM-dependent_MTases_sf"/>
</dbReference>
<feature type="domain" description="Methyltransferase type 11" evidence="2">
    <location>
        <begin position="128"/>
        <end position="195"/>
    </location>
</feature>
<keyword evidence="1" id="KW-0812">Transmembrane</keyword>
<keyword evidence="4" id="KW-1185">Reference proteome</keyword>
<dbReference type="Pfam" id="PF08241">
    <property type="entry name" value="Methyltransf_11"/>
    <property type="match status" value="1"/>
</dbReference>
<dbReference type="Gene3D" id="3.40.50.150">
    <property type="entry name" value="Vaccinia Virus protein VP39"/>
    <property type="match status" value="1"/>
</dbReference>
<organism evidence="3 4">
    <name type="scientific">Flavihumibacter fluminis</name>
    <dbReference type="NCBI Taxonomy" id="2909236"/>
    <lineage>
        <taxon>Bacteria</taxon>
        <taxon>Pseudomonadati</taxon>
        <taxon>Bacteroidota</taxon>
        <taxon>Chitinophagia</taxon>
        <taxon>Chitinophagales</taxon>
        <taxon>Chitinophagaceae</taxon>
        <taxon>Flavihumibacter</taxon>
    </lineage>
</organism>
<dbReference type="EMBL" id="JAKEVY010000005">
    <property type="protein sequence ID" value="MCF1716503.1"/>
    <property type="molecule type" value="Genomic_DNA"/>
</dbReference>
<comment type="caution">
    <text evidence="3">The sequence shown here is derived from an EMBL/GenBank/DDBJ whole genome shotgun (WGS) entry which is preliminary data.</text>
</comment>
<sequence length="250" mass="28985">MELNRKSYQGVWNIVRFNWPFYVVAGIVILLVIGIAGYFSGLIFYFLLAAALAALGGMLVSLVVSHYIYDRSSLYDFGWLDGLDFQKAGSALTVNAGFDETTEILQHKFPFLRFAMADFYDPRLHTEPSIERARKIYPPKPEVLKVYTSDLPYGDQQFDIIFVLLSAHEIRNPKERILFFLELKRVLREGGKIIVMEHLRDLPNFLAYTIGFFHFHSHAAWIKCFELAELKLEREEKQTVFISLFILTKK</sequence>
<keyword evidence="1" id="KW-0472">Membrane</keyword>
<keyword evidence="3" id="KW-0808">Transferase</keyword>
<feature type="transmembrane region" description="Helical" evidence="1">
    <location>
        <begin position="21"/>
        <end position="39"/>
    </location>
</feature>
<evidence type="ECO:0000313" key="4">
    <source>
        <dbReference type="Proteomes" id="UP001200145"/>
    </source>
</evidence>
<dbReference type="InterPro" id="IPR013216">
    <property type="entry name" value="Methyltransf_11"/>
</dbReference>
<keyword evidence="3" id="KW-0489">Methyltransferase</keyword>
<name>A0ABS9BLB3_9BACT</name>
<dbReference type="RefSeq" id="WP_234867768.1">
    <property type="nucleotide sequence ID" value="NZ_JAKEVY010000005.1"/>
</dbReference>
<dbReference type="GO" id="GO:0032259">
    <property type="term" value="P:methylation"/>
    <property type="evidence" value="ECO:0007669"/>
    <property type="project" value="UniProtKB-KW"/>
</dbReference>
<feature type="transmembrane region" description="Helical" evidence="1">
    <location>
        <begin position="45"/>
        <end position="69"/>
    </location>
</feature>
<dbReference type="GO" id="GO:0008168">
    <property type="term" value="F:methyltransferase activity"/>
    <property type="evidence" value="ECO:0007669"/>
    <property type="project" value="UniProtKB-KW"/>
</dbReference>
<dbReference type="SUPFAM" id="SSF53335">
    <property type="entry name" value="S-adenosyl-L-methionine-dependent methyltransferases"/>
    <property type="match status" value="1"/>
</dbReference>
<evidence type="ECO:0000259" key="2">
    <source>
        <dbReference type="Pfam" id="PF08241"/>
    </source>
</evidence>
<keyword evidence="1" id="KW-1133">Transmembrane helix</keyword>
<evidence type="ECO:0000313" key="3">
    <source>
        <dbReference type="EMBL" id="MCF1716503.1"/>
    </source>
</evidence>
<evidence type="ECO:0000256" key="1">
    <source>
        <dbReference type="SAM" id="Phobius"/>
    </source>
</evidence>
<protein>
    <submittedName>
        <fullName evidence="3">Class I SAM-dependent methyltransferase</fullName>
    </submittedName>
</protein>
<accession>A0ABS9BLB3</accession>
<proteinExistence type="predicted"/>
<gene>
    <name evidence="3" type="ORF">L0U88_17815</name>
</gene>
<dbReference type="Proteomes" id="UP001200145">
    <property type="component" value="Unassembled WGS sequence"/>
</dbReference>